<dbReference type="GO" id="GO:0004519">
    <property type="term" value="F:endonuclease activity"/>
    <property type="evidence" value="ECO:0007669"/>
    <property type="project" value="UniProtKB-KW"/>
</dbReference>
<comment type="caution">
    <text evidence="2">The sequence shown here is derived from an EMBL/GenBank/DDBJ whole genome shotgun (WGS) entry which is preliminary data.</text>
</comment>
<dbReference type="SUPFAM" id="SSF52980">
    <property type="entry name" value="Restriction endonuclease-like"/>
    <property type="match status" value="1"/>
</dbReference>
<protein>
    <submittedName>
        <fullName evidence="2">Uma2 family endonuclease</fullName>
    </submittedName>
</protein>
<organism evidence="2">
    <name type="scientific">Thermus islandicus</name>
    <dbReference type="NCBI Taxonomy" id="540988"/>
    <lineage>
        <taxon>Bacteria</taxon>
        <taxon>Thermotogati</taxon>
        <taxon>Deinococcota</taxon>
        <taxon>Deinococci</taxon>
        <taxon>Thermales</taxon>
        <taxon>Thermaceae</taxon>
        <taxon>Thermus</taxon>
    </lineage>
</organism>
<dbReference type="CDD" id="cd06260">
    <property type="entry name" value="DUF820-like"/>
    <property type="match status" value="1"/>
</dbReference>
<keyword evidence="2" id="KW-0255">Endonuclease</keyword>
<dbReference type="AlphaFoldDB" id="A0A7C2C2E7"/>
<keyword evidence="2" id="KW-0540">Nuclease</keyword>
<accession>A0A7C2C2E7</accession>
<dbReference type="Gene3D" id="3.90.1570.10">
    <property type="entry name" value="tt1808, chain A"/>
    <property type="match status" value="2"/>
</dbReference>
<reference evidence="2" key="1">
    <citation type="journal article" date="2020" name="mSystems">
        <title>Genome- and Community-Level Interaction Insights into Carbon Utilization and Element Cycling Functions of Hydrothermarchaeota in Hydrothermal Sediment.</title>
        <authorList>
            <person name="Zhou Z."/>
            <person name="Liu Y."/>
            <person name="Xu W."/>
            <person name="Pan J."/>
            <person name="Luo Z.H."/>
            <person name="Li M."/>
        </authorList>
    </citation>
    <scope>NUCLEOTIDE SEQUENCE [LARGE SCALE GENOMIC DNA]</scope>
    <source>
        <strain evidence="2">SpSt-246</strain>
    </source>
</reference>
<name>A0A7C2C2E7_9DEIN</name>
<dbReference type="PANTHER" id="PTHR34107:SF4">
    <property type="entry name" value="SLL1222 PROTEIN"/>
    <property type="match status" value="1"/>
</dbReference>
<dbReference type="Pfam" id="PF05685">
    <property type="entry name" value="Uma2"/>
    <property type="match status" value="1"/>
</dbReference>
<evidence type="ECO:0000259" key="1">
    <source>
        <dbReference type="Pfam" id="PF05685"/>
    </source>
</evidence>
<gene>
    <name evidence="2" type="ORF">ENP73_11540</name>
</gene>
<evidence type="ECO:0000313" key="2">
    <source>
        <dbReference type="EMBL" id="HEH83542.1"/>
    </source>
</evidence>
<dbReference type="InterPro" id="IPR011335">
    <property type="entry name" value="Restrct_endonuc-II-like"/>
</dbReference>
<sequence>MPLLDLLRPVSGEELRALSERNPGWPFERLADGRLVVSPTGGERGRISAAVLGQLYRGNEAWGLGVVFGASTGCKLPDGLVLAPDAVFEVRSRGQSLEELRGKAAWYLKNGVRLVVLLDPYAHRVEVFGGVEGHQGPERVPLDPELPGFALETRSLFLP</sequence>
<dbReference type="PANTHER" id="PTHR34107">
    <property type="entry name" value="SLL0198 PROTEIN-RELATED"/>
    <property type="match status" value="1"/>
</dbReference>
<feature type="domain" description="Putative restriction endonuclease" evidence="1">
    <location>
        <begin position="82"/>
        <end position="151"/>
    </location>
</feature>
<dbReference type="InterPro" id="IPR012296">
    <property type="entry name" value="Nuclease_put_TT1808"/>
</dbReference>
<dbReference type="InterPro" id="IPR008538">
    <property type="entry name" value="Uma2"/>
</dbReference>
<dbReference type="EMBL" id="DSKL01000437">
    <property type="protein sequence ID" value="HEH83542.1"/>
    <property type="molecule type" value="Genomic_DNA"/>
</dbReference>
<keyword evidence="2" id="KW-0378">Hydrolase</keyword>
<proteinExistence type="predicted"/>